<feature type="compositionally biased region" description="Polar residues" evidence="1">
    <location>
        <begin position="111"/>
        <end position="125"/>
    </location>
</feature>
<accession>A0A9P0F1F8</accession>
<reference evidence="3" key="1">
    <citation type="submission" date="2021-12" db="EMBL/GenBank/DDBJ databases">
        <authorList>
            <person name="King R."/>
        </authorList>
    </citation>
    <scope>NUCLEOTIDE SEQUENCE</scope>
</reference>
<dbReference type="SMART" id="SM00548">
    <property type="entry name" value="IRO"/>
    <property type="match status" value="1"/>
</dbReference>
<dbReference type="GO" id="GO:0005634">
    <property type="term" value="C:nucleus"/>
    <property type="evidence" value="ECO:0007669"/>
    <property type="project" value="InterPro"/>
</dbReference>
<evidence type="ECO:0000259" key="2">
    <source>
        <dbReference type="SMART" id="SM00548"/>
    </source>
</evidence>
<feature type="compositionally biased region" description="Low complexity" evidence="1">
    <location>
        <begin position="196"/>
        <end position="218"/>
    </location>
</feature>
<evidence type="ECO:0000313" key="3">
    <source>
        <dbReference type="EMBL" id="CAH0385670.1"/>
    </source>
</evidence>
<keyword evidence="4" id="KW-1185">Reference proteome</keyword>
<dbReference type="EMBL" id="OU963863">
    <property type="protein sequence ID" value="CAH0385670.1"/>
    <property type="molecule type" value="Genomic_DNA"/>
</dbReference>
<evidence type="ECO:0000313" key="4">
    <source>
        <dbReference type="Proteomes" id="UP001152759"/>
    </source>
</evidence>
<dbReference type="AlphaFoldDB" id="A0A9P0F1F8"/>
<evidence type="ECO:0000256" key="1">
    <source>
        <dbReference type="SAM" id="MobiDB-lite"/>
    </source>
</evidence>
<proteinExistence type="predicted"/>
<feature type="region of interest" description="Disordered" evidence="1">
    <location>
        <begin position="80"/>
        <end position="125"/>
    </location>
</feature>
<feature type="region of interest" description="Disordered" evidence="1">
    <location>
        <begin position="141"/>
        <end position="277"/>
    </location>
</feature>
<feature type="compositionally biased region" description="Polar residues" evidence="1">
    <location>
        <begin position="185"/>
        <end position="195"/>
    </location>
</feature>
<dbReference type="Proteomes" id="UP001152759">
    <property type="component" value="Chromosome 2"/>
</dbReference>
<dbReference type="GO" id="GO:0003677">
    <property type="term" value="F:DNA binding"/>
    <property type="evidence" value="ECO:0007669"/>
    <property type="project" value="InterPro"/>
</dbReference>
<dbReference type="InterPro" id="IPR003893">
    <property type="entry name" value="Iroquois_homeo"/>
</dbReference>
<feature type="region of interest" description="Disordered" evidence="1">
    <location>
        <begin position="1"/>
        <end position="22"/>
    </location>
</feature>
<name>A0A9P0F1F8_BEMTA</name>
<sequence>MLHVKSEHHHLEEEEDLEDERKSNEVMMGSHNPHHLHHHPHHMLHPHMMVKEEMSKGDCGIPIPPTKPKIWSLADTAACKTPPPAQQQPPWCSGPQGPGGSGMNGFALPSASMSPSTGGAPSVPVSTSPYSRYGCFLDRYPSSHGPSGTGFPDVQTDTPPQTPPNMKLPIISNNNNSNTSNNNSCLSHQSPTQAGYSSSSVNSQPAPQQQQPGSYSSYGPRLHPQQSQSPKKERTELAGPPGPGIYHQQQIPPSGPPPPTATQSPNESTAFKPFYKR</sequence>
<organism evidence="3 4">
    <name type="scientific">Bemisia tabaci</name>
    <name type="common">Sweetpotato whitefly</name>
    <name type="synonym">Aleurodes tabaci</name>
    <dbReference type="NCBI Taxonomy" id="7038"/>
    <lineage>
        <taxon>Eukaryota</taxon>
        <taxon>Metazoa</taxon>
        <taxon>Ecdysozoa</taxon>
        <taxon>Arthropoda</taxon>
        <taxon>Hexapoda</taxon>
        <taxon>Insecta</taxon>
        <taxon>Pterygota</taxon>
        <taxon>Neoptera</taxon>
        <taxon>Paraneoptera</taxon>
        <taxon>Hemiptera</taxon>
        <taxon>Sternorrhyncha</taxon>
        <taxon>Aleyrodoidea</taxon>
        <taxon>Aleyrodidae</taxon>
        <taxon>Aleyrodinae</taxon>
        <taxon>Bemisia</taxon>
    </lineage>
</organism>
<gene>
    <name evidence="3" type="ORF">BEMITA_LOCUS4871</name>
</gene>
<protein>
    <recommendedName>
        <fullName evidence="2">Iroquois-class homeodomain protein domain-containing protein</fullName>
    </recommendedName>
</protein>
<dbReference type="GO" id="GO:0006355">
    <property type="term" value="P:regulation of DNA-templated transcription"/>
    <property type="evidence" value="ECO:0007669"/>
    <property type="project" value="InterPro"/>
</dbReference>
<feature type="compositionally biased region" description="Low complexity" evidence="1">
    <location>
        <begin position="172"/>
        <end position="184"/>
    </location>
</feature>
<feature type="domain" description="Iroquois-class homeodomain protein" evidence="2">
    <location>
        <begin position="63"/>
        <end position="80"/>
    </location>
</feature>